<comment type="caution">
    <text evidence="1">The sequence shown here is derived from an EMBL/GenBank/DDBJ whole genome shotgun (WGS) entry which is preliminary data.</text>
</comment>
<evidence type="ECO:0000313" key="1">
    <source>
        <dbReference type="EMBL" id="MEM0543853.1"/>
    </source>
</evidence>
<accession>A0ABU9N8M1</accession>
<name>A0ABU9N8M1_9FLAO</name>
<reference evidence="1 2" key="1">
    <citation type="submission" date="2024-03" db="EMBL/GenBank/DDBJ databases">
        <title>Two novel species of the genus Flavobacterium exhibiting potentially degradation of complex polysaccharides.</title>
        <authorList>
            <person name="Lian X."/>
        </authorList>
    </citation>
    <scope>NUCLEOTIDE SEQUENCE [LARGE SCALE GENOMIC DNA]</scope>
    <source>
        <strain evidence="2">j3</strain>
    </source>
</reference>
<organism evidence="1 2">
    <name type="scientific">Flavobacterium aureirubrum</name>
    <dbReference type="NCBI Taxonomy" id="3133147"/>
    <lineage>
        <taxon>Bacteria</taxon>
        <taxon>Pseudomonadati</taxon>
        <taxon>Bacteroidota</taxon>
        <taxon>Flavobacteriia</taxon>
        <taxon>Flavobacteriales</taxon>
        <taxon>Flavobacteriaceae</taxon>
        <taxon>Flavobacterium</taxon>
    </lineage>
</organism>
<dbReference type="EMBL" id="JBCGDO010000029">
    <property type="protein sequence ID" value="MEM0543853.1"/>
    <property type="molecule type" value="Genomic_DNA"/>
</dbReference>
<dbReference type="PROSITE" id="PS51257">
    <property type="entry name" value="PROKAR_LIPOPROTEIN"/>
    <property type="match status" value="1"/>
</dbReference>
<dbReference type="InterPro" id="IPR036514">
    <property type="entry name" value="SGNH_hydro_sf"/>
</dbReference>
<keyword evidence="2" id="KW-1185">Reference proteome</keyword>
<dbReference type="Gene3D" id="3.40.50.1110">
    <property type="entry name" value="SGNH hydrolase"/>
    <property type="match status" value="1"/>
</dbReference>
<dbReference type="SUPFAM" id="SSF52266">
    <property type="entry name" value="SGNH hydrolase"/>
    <property type="match status" value="1"/>
</dbReference>
<evidence type="ECO:0000313" key="2">
    <source>
        <dbReference type="Proteomes" id="UP001460072"/>
    </source>
</evidence>
<sequence>MKKTLLFILFMLTSCKTKPILVEDKINILFIGNSLTYYHDMPKTLQAMLNEKSNNFNIEQSTFPGMTLKSHLEDIIINSSKDNIRVREKSLNELTETEKKLQEKNWDFIILQDVTQNQYFPEVTKEVTEPTILKIKQQVKNKDCTFIIFSTWPSIGDYPRKKMCIPKHYFDWKKYYVNEEVSNKEKFCSTEIINLEEDIKILNESYNNIKEVNNLLVSNHPNLHYKVRTNFPEIELYDDDYHPSEIGSFLNALEFYRIFSNEKVDKLQYNGKLDSETAKKLKNIFK</sequence>
<gene>
    <name evidence="1" type="ORF">WFZ85_14655</name>
</gene>
<dbReference type="Proteomes" id="UP001460072">
    <property type="component" value="Unassembled WGS sequence"/>
</dbReference>
<proteinExistence type="predicted"/>
<protein>
    <submittedName>
        <fullName evidence="1">DUF4886 domain-containing protein</fullName>
    </submittedName>
</protein>
<dbReference type="RefSeq" id="WP_342697028.1">
    <property type="nucleotide sequence ID" value="NZ_JBCGDO010000029.1"/>
</dbReference>